<evidence type="ECO:0000256" key="2">
    <source>
        <dbReference type="SAM" id="SignalP"/>
    </source>
</evidence>
<organism evidence="3 4">
    <name type="scientific">Dunaliella salina</name>
    <name type="common">Green alga</name>
    <name type="synonym">Protococcus salinus</name>
    <dbReference type="NCBI Taxonomy" id="3046"/>
    <lineage>
        <taxon>Eukaryota</taxon>
        <taxon>Viridiplantae</taxon>
        <taxon>Chlorophyta</taxon>
        <taxon>core chlorophytes</taxon>
        <taxon>Chlorophyceae</taxon>
        <taxon>CS clade</taxon>
        <taxon>Chlamydomonadales</taxon>
        <taxon>Dunaliellaceae</taxon>
        <taxon>Dunaliella</taxon>
    </lineage>
</organism>
<name>A0ABQ7GC43_DUNSA</name>
<feature type="compositionally biased region" description="Low complexity" evidence="1">
    <location>
        <begin position="45"/>
        <end position="65"/>
    </location>
</feature>
<dbReference type="EMBL" id="MU069892">
    <property type="protein sequence ID" value="KAF5832174.1"/>
    <property type="molecule type" value="Genomic_DNA"/>
</dbReference>
<comment type="caution">
    <text evidence="3">The sequence shown here is derived from an EMBL/GenBank/DDBJ whole genome shotgun (WGS) entry which is preliminary data.</text>
</comment>
<evidence type="ECO:0000256" key="1">
    <source>
        <dbReference type="SAM" id="MobiDB-lite"/>
    </source>
</evidence>
<feature type="region of interest" description="Disordered" evidence="1">
    <location>
        <begin position="31"/>
        <end position="148"/>
    </location>
</feature>
<protein>
    <recommendedName>
        <fullName evidence="5">Encoded protein</fullName>
    </recommendedName>
</protein>
<keyword evidence="4" id="KW-1185">Reference proteome</keyword>
<gene>
    <name evidence="3" type="ORF">DUNSADRAFT_12013</name>
</gene>
<keyword evidence="2" id="KW-0732">Signal</keyword>
<evidence type="ECO:0000313" key="3">
    <source>
        <dbReference type="EMBL" id="KAF5832174.1"/>
    </source>
</evidence>
<proteinExistence type="predicted"/>
<accession>A0ABQ7GC43</accession>
<feature type="signal peptide" evidence="2">
    <location>
        <begin position="1"/>
        <end position="19"/>
    </location>
</feature>
<sequence>MLQFILGVLFASLLHLVWGLLRRKPDLQAGVNRGGGGGEEHANDRQQNQQPLQQQQDALMQGGMQPEAGAADSKQSPRDPIRRSLSADAAQSIRSKPLPVVGITQPVNVPPHDGGEDGQEEEGEGSLRPWAGSLDGGGRLYSPGRTSSQQIEAAIPGQLQQRQQQLQQHQQQQQQQQRVILRRSGRWLIRWESRPSRLSLQVSKA</sequence>
<evidence type="ECO:0000313" key="4">
    <source>
        <dbReference type="Proteomes" id="UP000815325"/>
    </source>
</evidence>
<evidence type="ECO:0008006" key="5">
    <source>
        <dbReference type="Google" id="ProtNLM"/>
    </source>
</evidence>
<reference evidence="3" key="1">
    <citation type="submission" date="2017-08" db="EMBL/GenBank/DDBJ databases">
        <authorList>
            <person name="Polle J.E."/>
            <person name="Barry K."/>
            <person name="Cushman J."/>
            <person name="Schmutz J."/>
            <person name="Tran D."/>
            <person name="Hathwaick L.T."/>
            <person name="Yim W.C."/>
            <person name="Jenkins J."/>
            <person name="Mckie-Krisberg Z.M."/>
            <person name="Prochnik S."/>
            <person name="Lindquist E."/>
            <person name="Dockter R.B."/>
            <person name="Adam C."/>
            <person name="Molina H."/>
            <person name="Bunkerborg J."/>
            <person name="Jin E."/>
            <person name="Buchheim M."/>
            <person name="Magnuson J."/>
        </authorList>
    </citation>
    <scope>NUCLEOTIDE SEQUENCE</scope>
    <source>
        <strain evidence="3">CCAP 19/18</strain>
    </source>
</reference>
<dbReference type="Proteomes" id="UP000815325">
    <property type="component" value="Unassembled WGS sequence"/>
</dbReference>
<feature type="chain" id="PRO_5046422953" description="Encoded protein" evidence="2">
    <location>
        <begin position="20"/>
        <end position="205"/>
    </location>
</feature>